<evidence type="ECO:0000313" key="4">
    <source>
        <dbReference type="EMBL" id="MDG0867833.1"/>
    </source>
</evidence>
<evidence type="ECO:0000313" key="6">
    <source>
        <dbReference type="Proteomes" id="UP001219901"/>
    </source>
</evidence>
<feature type="domain" description="CBS" evidence="3">
    <location>
        <begin position="10"/>
        <end position="69"/>
    </location>
</feature>
<keyword evidence="1 2" id="KW-0129">CBS domain</keyword>
<evidence type="ECO:0000313" key="5">
    <source>
        <dbReference type="EMBL" id="WFG40550.1"/>
    </source>
</evidence>
<dbReference type="Gene3D" id="3.10.580.10">
    <property type="entry name" value="CBS-domain"/>
    <property type="match status" value="1"/>
</dbReference>
<dbReference type="EMBL" id="CP046147">
    <property type="protein sequence ID" value="WFG40550.1"/>
    <property type="molecule type" value="Genomic_DNA"/>
</dbReference>
<dbReference type="InterPro" id="IPR046342">
    <property type="entry name" value="CBS_dom_sf"/>
</dbReference>
<reference evidence="5" key="2">
    <citation type="journal article" date="2023" name="Nat. Commun.">
        <title>Cultivation of marine bacteria of the SAR202 clade.</title>
        <authorList>
            <person name="Lim Y."/>
            <person name="Seo J.H."/>
            <person name="Giovannoni S.J."/>
            <person name="Kang I."/>
            <person name="Cho J.C."/>
        </authorList>
    </citation>
    <scope>NUCLEOTIDE SEQUENCE</scope>
    <source>
        <strain evidence="5">JH1073</strain>
    </source>
</reference>
<dbReference type="InterPro" id="IPR000644">
    <property type="entry name" value="CBS_dom"/>
</dbReference>
<dbReference type="SUPFAM" id="SSF54631">
    <property type="entry name" value="CBS-domain pair"/>
    <property type="match status" value="1"/>
</dbReference>
<sequence>MLTKLAKEIMTAPVVTITADKSVAEGAKIMLERNVGSLAVVDNDGRFLGLLSESKYLPEETVLPYLRQSVLRVLGSELGDPENIEEVILKTRNSLVGDAMRKNAPTVEPETHLAEVAKLMVETESHHLPVIEDDKPVGMVSRHDLLTLFAESD</sequence>
<evidence type="ECO:0000256" key="1">
    <source>
        <dbReference type="ARBA" id="ARBA00023122"/>
    </source>
</evidence>
<dbReference type="PANTHER" id="PTHR43080:SF26">
    <property type="entry name" value="REGULATORY PROTEIN"/>
    <property type="match status" value="1"/>
</dbReference>
<dbReference type="InterPro" id="IPR051257">
    <property type="entry name" value="Diverse_CBS-Domain"/>
</dbReference>
<evidence type="ECO:0000259" key="3">
    <source>
        <dbReference type="PROSITE" id="PS51371"/>
    </source>
</evidence>
<keyword evidence="6" id="KW-1185">Reference proteome</keyword>
<reference evidence="6 7" key="1">
    <citation type="submission" date="2019-11" db="EMBL/GenBank/DDBJ databases">
        <authorList>
            <person name="Cho J.-C."/>
        </authorList>
    </citation>
    <scope>NUCLEOTIDE SEQUENCE [LARGE SCALE GENOMIC DNA]</scope>
    <source>
        <strain evidence="5 6">JH1073</strain>
        <strain evidence="4 7">JH702</strain>
    </source>
</reference>
<proteinExistence type="predicted"/>
<dbReference type="PROSITE" id="PS51371">
    <property type="entry name" value="CBS"/>
    <property type="match status" value="2"/>
</dbReference>
<evidence type="ECO:0000256" key="2">
    <source>
        <dbReference type="PROSITE-ProRule" id="PRU00703"/>
    </source>
</evidence>
<organism evidence="5 6">
    <name type="scientific">Candidatus Lucifugimonas marina</name>
    <dbReference type="NCBI Taxonomy" id="3038979"/>
    <lineage>
        <taxon>Bacteria</taxon>
        <taxon>Bacillati</taxon>
        <taxon>Chloroflexota</taxon>
        <taxon>Dehalococcoidia</taxon>
        <taxon>SAR202 cluster</taxon>
        <taxon>Candidatus Lucifugimonadales</taxon>
        <taxon>Candidatus Lucifugimonadaceae</taxon>
        <taxon>Candidatus Lucifugimonas</taxon>
    </lineage>
</organism>
<protein>
    <submittedName>
        <fullName evidence="5">CBS domain-containing protein</fullName>
    </submittedName>
</protein>
<reference evidence="6" key="3">
    <citation type="submission" date="2023-06" db="EMBL/GenBank/DDBJ databases">
        <title>Pangenomics reveal diversification of enzyme families and niche specialization in globally abundant SAR202 bacteria.</title>
        <authorList>
            <person name="Saw J.H.W."/>
        </authorList>
    </citation>
    <scope>NUCLEOTIDE SEQUENCE [LARGE SCALE GENOMIC DNA]</scope>
    <source>
        <strain evidence="6">JH1073</strain>
    </source>
</reference>
<dbReference type="AlphaFoldDB" id="A0AAJ6CW31"/>
<dbReference type="RefSeq" id="WP_342826757.1">
    <property type="nucleotide sequence ID" value="NZ_CP046146.1"/>
</dbReference>
<dbReference type="Pfam" id="PF00571">
    <property type="entry name" value="CBS"/>
    <property type="match status" value="2"/>
</dbReference>
<gene>
    <name evidence="4" type="ORF">GKO46_12230</name>
    <name evidence="5" type="ORF">GKO48_13375</name>
</gene>
<dbReference type="PANTHER" id="PTHR43080">
    <property type="entry name" value="CBS DOMAIN-CONTAINING PROTEIN CBSX3, MITOCHONDRIAL"/>
    <property type="match status" value="1"/>
</dbReference>
<feature type="domain" description="CBS" evidence="3">
    <location>
        <begin position="100"/>
        <end position="153"/>
    </location>
</feature>
<dbReference type="CDD" id="cd04586">
    <property type="entry name" value="CBS_pair_BON_assoc"/>
    <property type="match status" value="1"/>
</dbReference>
<dbReference type="Proteomes" id="UP001321249">
    <property type="component" value="Unassembled WGS sequence"/>
</dbReference>
<dbReference type="EMBL" id="WMBE01000004">
    <property type="protein sequence ID" value="MDG0867833.1"/>
    <property type="molecule type" value="Genomic_DNA"/>
</dbReference>
<evidence type="ECO:0000313" key="7">
    <source>
        <dbReference type="Proteomes" id="UP001321249"/>
    </source>
</evidence>
<dbReference type="Proteomes" id="UP001219901">
    <property type="component" value="Chromosome"/>
</dbReference>
<dbReference type="SMART" id="SM00116">
    <property type="entry name" value="CBS"/>
    <property type="match status" value="2"/>
</dbReference>
<accession>A0AAJ6CW31</accession>
<name>A0AAJ6CW31_9CHLR</name>